<evidence type="ECO:0000313" key="2">
    <source>
        <dbReference type="Proteomes" id="UP001157502"/>
    </source>
</evidence>
<sequence length="281" mass="31449">MNLSGDSNSTLHSSDTVQLLYVQNLIYYVANVINVILSLPANAYVLWLIVTGPKGTVASDLFGLNLAVTEILSSLSSLGFIIYYYQDSEAVYNFALFFKGFIYYGRSPFQSCICVERYLAVIHPVTFLKYKPVRYRMGCSGVVWMLVIGTCIGYMFSNATPAWKSYALSFILVQFLVMLFCCQAVLRALKHPGPVDGEGEGTNHIKQRAFKIISTILVFAVVMYLPRLLLLLSFNFIDSVKFYFALCVCFLITVIFGFLQPVLYLHRAGKLPCIGTLLGKS</sequence>
<comment type="caution">
    <text evidence="1">The sequence shown here is derived from an EMBL/GenBank/DDBJ whole genome shotgun (WGS) entry which is preliminary data.</text>
</comment>
<evidence type="ECO:0000313" key="1">
    <source>
        <dbReference type="EMBL" id="KAJ8000538.1"/>
    </source>
</evidence>
<reference evidence="1" key="1">
    <citation type="submission" date="2021-05" db="EMBL/GenBank/DDBJ databases">
        <authorList>
            <person name="Pan Q."/>
            <person name="Jouanno E."/>
            <person name="Zahm M."/>
            <person name="Klopp C."/>
            <person name="Cabau C."/>
            <person name="Louis A."/>
            <person name="Berthelot C."/>
            <person name="Parey E."/>
            <person name="Roest Crollius H."/>
            <person name="Montfort J."/>
            <person name="Robinson-Rechavi M."/>
            <person name="Bouchez O."/>
            <person name="Lampietro C."/>
            <person name="Lopez Roques C."/>
            <person name="Donnadieu C."/>
            <person name="Postlethwait J."/>
            <person name="Bobe J."/>
            <person name="Dillon D."/>
            <person name="Chandos A."/>
            <person name="von Hippel F."/>
            <person name="Guiguen Y."/>
        </authorList>
    </citation>
    <scope>NUCLEOTIDE SEQUENCE</scope>
    <source>
        <strain evidence="1">YG-Jan2019</strain>
    </source>
</reference>
<dbReference type="EMBL" id="CM055742">
    <property type="protein sequence ID" value="KAJ8000538.1"/>
    <property type="molecule type" value="Genomic_DNA"/>
</dbReference>
<organism evidence="1 2">
    <name type="scientific">Dallia pectoralis</name>
    <name type="common">Alaska blackfish</name>
    <dbReference type="NCBI Taxonomy" id="75939"/>
    <lineage>
        <taxon>Eukaryota</taxon>
        <taxon>Metazoa</taxon>
        <taxon>Chordata</taxon>
        <taxon>Craniata</taxon>
        <taxon>Vertebrata</taxon>
        <taxon>Euteleostomi</taxon>
        <taxon>Actinopterygii</taxon>
        <taxon>Neopterygii</taxon>
        <taxon>Teleostei</taxon>
        <taxon>Protacanthopterygii</taxon>
        <taxon>Esociformes</taxon>
        <taxon>Umbridae</taxon>
        <taxon>Dallia</taxon>
    </lineage>
</organism>
<dbReference type="Proteomes" id="UP001157502">
    <property type="component" value="Chromosome 15"/>
</dbReference>
<keyword evidence="2" id="KW-1185">Reference proteome</keyword>
<gene>
    <name evidence="1" type="ORF">DPEC_G00181150</name>
</gene>
<name>A0ACC2GA01_DALPE</name>
<accession>A0ACC2GA01</accession>
<proteinExistence type="predicted"/>
<protein>
    <submittedName>
        <fullName evidence="1">Uncharacterized protein</fullName>
    </submittedName>
</protein>